<evidence type="ECO:0000256" key="1">
    <source>
        <dbReference type="ARBA" id="ARBA00010164"/>
    </source>
</evidence>
<keyword evidence="7" id="KW-1185">Reference proteome</keyword>
<accession>A0A451GHG8</accession>
<evidence type="ECO:0000313" key="6">
    <source>
        <dbReference type="EMBL" id="RWY38191.1"/>
    </source>
</evidence>
<protein>
    <submittedName>
        <fullName evidence="6">Type II toxin-antitoxin system HipA family toxin</fullName>
    </submittedName>
</protein>
<keyword evidence="2" id="KW-0808">Transferase</keyword>
<feature type="domain" description="HipA-like C-terminal" evidence="4">
    <location>
        <begin position="153"/>
        <end position="398"/>
    </location>
</feature>
<feature type="domain" description="HipA N-terminal subdomain 1" evidence="5">
    <location>
        <begin position="10"/>
        <end position="109"/>
    </location>
</feature>
<dbReference type="InterPro" id="IPR052028">
    <property type="entry name" value="HipA_Ser/Thr_kinase"/>
</dbReference>
<dbReference type="Pfam" id="PF07804">
    <property type="entry name" value="HipA_C"/>
    <property type="match status" value="1"/>
</dbReference>
<name>A0A451GHG8_9RHOB</name>
<dbReference type="EMBL" id="SBLC01000039">
    <property type="protein sequence ID" value="RWY38191.1"/>
    <property type="molecule type" value="Genomic_DNA"/>
</dbReference>
<comment type="caution">
    <text evidence="6">The sequence shown here is derived from an EMBL/GenBank/DDBJ whole genome shotgun (WGS) entry which is preliminary data.</text>
</comment>
<comment type="similarity">
    <text evidence="1">Belongs to the HipA Ser/Thr kinase family.</text>
</comment>
<dbReference type="PANTHER" id="PTHR37419:SF1">
    <property type="entry name" value="SERINE_THREONINE-PROTEIN KINASE TOXIN HIPA"/>
    <property type="match status" value="1"/>
</dbReference>
<dbReference type="PANTHER" id="PTHR37419">
    <property type="entry name" value="SERINE/THREONINE-PROTEIN KINASE TOXIN HIPA"/>
    <property type="match status" value="1"/>
</dbReference>
<dbReference type="AlphaFoldDB" id="A0A451GHG8"/>
<dbReference type="NCBIfam" id="TIGR03071">
    <property type="entry name" value="couple_hipA"/>
    <property type="match status" value="1"/>
</dbReference>
<sequence length="431" mass="47636">MGRRPRWPALEVLMNGRKVGALWRDPDGAFGFRYAASWLAWEHRMPVSLSLPLREDRYSGAAVIAVFDNLLPDHSDIRRRLAARVGAEGTDAYSLLARIGRDCVGALQFLPAEADPGPAGLRGVPLSEPEIAALLRDLKASPLGLRREREFRISVAGAQDKTALLYAEGQWLEPHGTTPTTHIFKPAIGPMGGGMDLRDSVENEHFCLALLGAFGLPVAQSRIAQFEEIRVLIVERFDRRFAKDGRLLRLPQEDCCQALGVPPERKYQSDSGPGIGEIATLLRGSDQPQSDQDAFFKAVVLFWLMGATDGHAKNFSLRLAPGGRFQLAPLYDVISLEPGLAEGWLQPRDMRLAMRAGRNRHYRVEDLLGRHFIETGSAAGLSPARVQTIFEEIRLAADHAFEAALAQMPEGFPGALAEQIRSGFFRRMPRM</sequence>
<dbReference type="OrthoDB" id="9805913at2"/>
<dbReference type="GO" id="GO:0005829">
    <property type="term" value="C:cytosol"/>
    <property type="evidence" value="ECO:0007669"/>
    <property type="project" value="TreeGrafter"/>
</dbReference>
<organism evidence="6 7">
    <name type="scientific">Falsigemmobacter intermedius</name>
    <dbReference type="NCBI Taxonomy" id="1553448"/>
    <lineage>
        <taxon>Bacteria</taxon>
        <taxon>Pseudomonadati</taxon>
        <taxon>Pseudomonadota</taxon>
        <taxon>Alphaproteobacteria</taxon>
        <taxon>Rhodobacterales</taxon>
        <taxon>Paracoccaceae</taxon>
        <taxon>Falsigemmobacter</taxon>
    </lineage>
</organism>
<dbReference type="RefSeq" id="WP_128490572.1">
    <property type="nucleotide sequence ID" value="NZ_JBHLXB010000027.1"/>
</dbReference>
<dbReference type="InterPro" id="IPR017508">
    <property type="entry name" value="HipA_N1"/>
</dbReference>
<evidence type="ECO:0000256" key="2">
    <source>
        <dbReference type="ARBA" id="ARBA00022679"/>
    </source>
</evidence>
<dbReference type="Pfam" id="PF13657">
    <property type="entry name" value="Couple_hipA"/>
    <property type="match status" value="1"/>
</dbReference>
<dbReference type="Proteomes" id="UP000287168">
    <property type="component" value="Unassembled WGS sequence"/>
</dbReference>
<evidence type="ECO:0000313" key="7">
    <source>
        <dbReference type="Proteomes" id="UP000287168"/>
    </source>
</evidence>
<evidence type="ECO:0000256" key="3">
    <source>
        <dbReference type="ARBA" id="ARBA00022777"/>
    </source>
</evidence>
<dbReference type="CDD" id="cd17808">
    <property type="entry name" value="HipA_Ec_like"/>
    <property type="match status" value="1"/>
</dbReference>
<dbReference type="InterPro" id="IPR012893">
    <property type="entry name" value="HipA-like_C"/>
</dbReference>
<reference evidence="6 7" key="1">
    <citation type="journal article" date="2015" name="Int. J. Syst. Evol. Microbiol.">
        <title>Gemmobacter intermedius sp. nov., isolated from a white stork (Ciconia ciconia).</title>
        <authorList>
            <person name="Kampfer P."/>
            <person name="Jerzak L."/>
            <person name="Wilharm G."/>
            <person name="Golke J."/>
            <person name="Busse H.J."/>
            <person name="Glaeser S.P."/>
        </authorList>
    </citation>
    <scope>NUCLEOTIDE SEQUENCE [LARGE SCALE GENOMIC DNA]</scope>
    <source>
        <strain evidence="6 7">119/4</strain>
    </source>
</reference>
<proteinExistence type="inferred from homology"/>
<dbReference type="GO" id="GO:0004674">
    <property type="term" value="F:protein serine/threonine kinase activity"/>
    <property type="evidence" value="ECO:0007669"/>
    <property type="project" value="TreeGrafter"/>
</dbReference>
<evidence type="ECO:0000259" key="4">
    <source>
        <dbReference type="Pfam" id="PF07804"/>
    </source>
</evidence>
<gene>
    <name evidence="6" type="ORF">EP867_16515</name>
</gene>
<keyword evidence="3" id="KW-0418">Kinase</keyword>
<evidence type="ECO:0000259" key="5">
    <source>
        <dbReference type="Pfam" id="PF13657"/>
    </source>
</evidence>